<accession>G9P8H1</accession>
<keyword evidence="1" id="KW-0732">Signal</keyword>
<dbReference type="AlphaFoldDB" id="G9P8H1"/>
<proteinExistence type="predicted"/>
<feature type="signal peptide" evidence="1">
    <location>
        <begin position="1"/>
        <end position="23"/>
    </location>
</feature>
<organism evidence="2 3">
    <name type="scientific">Hypocrea atroviridis (strain ATCC 20476 / IMI 206040)</name>
    <name type="common">Trichoderma atroviride</name>
    <dbReference type="NCBI Taxonomy" id="452589"/>
    <lineage>
        <taxon>Eukaryota</taxon>
        <taxon>Fungi</taxon>
        <taxon>Dikarya</taxon>
        <taxon>Ascomycota</taxon>
        <taxon>Pezizomycotina</taxon>
        <taxon>Sordariomycetes</taxon>
        <taxon>Hypocreomycetidae</taxon>
        <taxon>Hypocreales</taxon>
        <taxon>Hypocreaceae</taxon>
        <taxon>Trichoderma</taxon>
    </lineage>
</organism>
<reference evidence="2 3" key="1">
    <citation type="journal article" date="2011" name="Genome Biol.">
        <title>Comparative genome sequence analysis underscores mycoparasitism as the ancestral life style of Trichoderma.</title>
        <authorList>
            <person name="Kubicek C.P."/>
            <person name="Herrera-Estrella A."/>
            <person name="Seidl-Seiboth V."/>
            <person name="Martinez D.A."/>
            <person name="Druzhinina I.S."/>
            <person name="Thon M."/>
            <person name="Zeilinger S."/>
            <person name="Casas-Flores S."/>
            <person name="Horwitz B.A."/>
            <person name="Mukherjee P.K."/>
            <person name="Mukherjee M."/>
            <person name="Kredics L."/>
            <person name="Alcaraz L.D."/>
            <person name="Aerts A."/>
            <person name="Antal Z."/>
            <person name="Atanasova L."/>
            <person name="Cervantes-Badillo M.G."/>
            <person name="Challacombe J."/>
            <person name="Chertkov O."/>
            <person name="McCluskey K."/>
            <person name="Coulpier F."/>
            <person name="Deshpande N."/>
            <person name="von Doehren H."/>
            <person name="Ebbole D.J."/>
            <person name="Esquivel-Naranjo E.U."/>
            <person name="Fekete E."/>
            <person name="Flipphi M."/>
            <person name="Glaser F."/>
            <person name="Gomez-Rodriguez E.Y."/>
            <person name="Gruber S."/>
            <person name="Han C."/>
            <person name="Henrissat B."/>
            <person name="Hermosa R."/>
            <person name="Hernandez-Onate M."/>
            <person name="Karaffa L."/>
            <person name="Kosti I."/>
            <person name="Le Crom S."/>
            <person name="Lindquist E."/>
            <person name="Lucas S."/>
            <person name="Luebeck M."/>
            <person name="Luebeck P.S."/>
            <person name="Margeot A."/>
            <person name="Metz B."/>
            <person name="Misra M."/>
            <person name="Nevalainen H."/>
            <person name="Omann M."/>
            <person name="Packer N."/>
            <person name="Perrone G."/>
            <person name="Uresti-Rivera E.E."/>
            <person name="Salamov A."/>
            <person name="Schmoll M."/>
            <person name="Seiboth B."/>
            <person name="Shapiro H."/>
            <person name="Sukno S."/>
            <person name="Tamayo-Ramos J.A."/>
            <person name="Tisch D."/>
            <person name="Wiest A."/>
            <person name="Wilkinson H.H."/>
            <person name="Zhang M."/>
            <person name="Coutinho P.M."/>
            <person name="Kenerley C.M."/>
            <person name="Monte E."/>
            <person name="Baker S.E."/>
            <person name="Grigoriev I.V."/>
        </authorList>
    </citation>
    <scope>NUCLEOTIDE SEQUENCE [LARGE SCALE GENOMIC DNA]</scope>
    <source>
        <strain evidence="3">ATCC 20476 / IMI 206040</strain>
    </source>
</reference>
<comment type="caution">
    <text evidence="2">The sequence shown here is derived from an EMBL/GenBank/DDBJ whole genome shotgun (WGS) entry which is preliminary data.</text>
</comment>
<dbReference type="HOGENOM" id="CLU_1610988_0_0_1"/>
<evidence type="ECO:0000256" key="1">
    <source>
        <dbReference type="SAM" id="SignalP"/>
    </source>
</evidence>
<feature type="chain" id="PRO_5003525639" description="SRCR domain-containing protein" evidence="1">
    <location>
        <begin position="24"/>
        <end position="165"/>
    </location>
</feature>
<evidence type="ECO:0008006" key="4">
    <source>
        <dbReference type="Google" id="ProtNLM"/>
    </source>
</evidence>
<dbReference type="OrthoDB" id="10310266at2759"/>
<evidence type="ECO:0000313" key="2">
    <source>
        <dbReference type="EMBL" id="EHK42308.1"/>
    </source>
</evidence>
<dbReference type="EMBL" id="ABDG02000027">
    <property type="protein sequence ID" value="EHK42308.1"/>
    <property type="molecule type" value="Genomic_DNA"/>
</dbReference>
<gene>
    <name evidence="2" type="ORF">TRIATDRAFT_85197</name>
</gene>
<sequence>MRWGMKSGWWWVLAVSGPDKTTALAEDGSHVWEGRMGEANEAVGQVKSSLGPACGALFKISRCDDRTGQGRFCKPQTECAVDQEWRVLDVICGGGYGLVGRYSQKLEIDSNHATEQRSALIECSDNWEMRAADARCHLMTCCANGEGEAEAGDDDRPLALRACNG</sequence>
<evidence type="ECO:0000313" key="3">
    <source>
        <dbReference type="Proteomes" id="UP000005426"/>
    </source>
</evidence>
<keyword evidence="3" id="KW-1185">Reference proteome</keyword>
<protein>
    <recommendedName>
        <fullName evidence="4">SRCR domain-containing protein</fullName>
    </recommendedName>
</protein>
<name>G9P8H1_HYPAI</name>
<dbReference type="Proteomes" id="UP000005426">
    <property type="component" value="Unassembled WGS sequence"/>
</dbReference>